<evidence type="ECO:0000313" key="3">
    <source>
        <dbReference type="Proteomes" id="UP001345827"/>
    </source>
</evidence>
<reference evidence="2 3" key="1">
    <citation type="submission" date="2023-06" db="EMBL/GenBank/DDBJ databases">
        <title>Black Yeasts Isolated from many extreme environments.</title>
        <authorList>
            <person name="Coleine C."/>
            <person name="Stajich J.E."/>
            <person name="Selbmann L."/>
        </authorList>
    </citation>
    <scope>NUCLEOTIDE SEQUENCE [LARGE SCALE GENOMIC DNA]</scope>
    <source>
        <strain evidence="2 3">CCFEE 5887</strain>
    </source>
</reference>
<comment type="caution">
    <text evidence="2">The sequence shown here is derived from an EMBL/GenBank/DDBJ whole genome shotgun (WGS) entry which is preliminary data.</text>
</comment>
<evidence type="ECO:0008006" key="4">
    <source>
        <dbReference type="Google" id="ProtNLM"/>
    </source>
</evidence>
<organism evidence="2 3">
    <name type="scientific">Vermiconidia calcicola</name>
    <dbReference type="NCBI Taxonomy" id="1690605"/>
    <lineage>
        <taxon>Eukaryota</taxon>
        <taxon>Fungi</taxon>
        <taxon>Dikarya</taxon>
        <taxon>Ascomycota</taxon>
        <taxon>Pezizomycotina</taxon>
        <taxon>Dothideomycetes</taxon>
        <taxon>Dothideomycetidae</taxon>
        <taxon>Mycosphaerellales</taxon>
        <taxon>Extremaceae</taxon>
        <taxon>Vermiconidia</taxon>
    </lineage>
</organism>
<evidence type="ECO:0000256" key="1">
    <source>
        <dbReference type="SAM" id="MobiDB-lite"/>
    </source>
</evidence>
<proteinExistence type="predicted"/>
<accession>A0AAV9QDM9</accession>
<keyword evidence="3" id="KW-1185">Reference proteome</keyword>
<feature type="region of interest" description="Disordered" evidence="1">
    <location>
        <begin position="174"/>
        <end position="237"/>
    </location>
</feature>
<gene>
    <name evidence="2" type="ORF">LTR25_004248</name>
</gene>
<sequence>MSTSEVLRAYRHLYRTGLRAIHYSYPARLELRDILGDCFRSQPSATFSARRIENTLRFLEKAGEYNGIEHKILKNLLFIKHWKDRGFKAEMIRKSNSVYATEVRRNVWRQYQATLTMLNESLDICLQLGAEKTTFLVNDCDTYNGYWGPKVNTARVGGFVTRFQIGNGKTDLGDLEAGRGASRCPDDSTTPTNLQQNDLFLNRPGESQNQSSTRHEKRRCENNSRRRRPISDPNDFPQRRQFLASVLPAPSQFTSWVIHLGQSMTPAAITAEGVAILARQIEAAAATAVGINKNVVNGDEQQTRDVDAIFLGFHYLGHTHEPTLRLFDTDIPVLATPEVQAIIKPWNHFSNIMTIPSLKASAKSWRTPDLHPGDPFPLWLTPIRLLGHHELNYVTVFIWTHPNGKTNEIHEAILQTPHGTKLDVGSLEAFLDSESKPEKLALLHGLKESRAMGKMNTYGAAGGLTLYRKIGGAKYWVPTHDSELWYSGVLMRLMWVKDTVPTLQWALEEEAKTNGKALELPGGTPNLIKVENGHCFVLI</sequence>
<dbReference type="Proteomes" id="UP001345827">
    <property type="component" value="Unassembled WGS sequence"/>
</dbReference>
<feature type="compositionally biased region" description="Polar residues" evidence="1">
    <location>
        <begin position="187"/>
        <end position="212"/>
    </location>
</feature>
<name>A0AAV9QDM9_9PEZI</name>
<dbReference type="EMBL" id="JAXLQG010000006">
    <property type="protein sequence ID" value="KAK5538705.1"/>
    <property type="molecule type" value="Genomic_DNA"/>
</dbReference>
<dbReference type="PANTHER" id="PTHR36142">
    <property type="entry name" value="METALLO-HYDROLASE/OXIDOREDUCTASE SUPERFAMILY PROTEIN"/>
    <property type="match status" value="1"/>
</dbReference>
<dbReference type="AlphaFoldDB" id="A0AAV9QDM9"/>
<dbReference type="PANTHER" id="PTHR36142:SF2">
    <property type="entry name" value="METALLO-HYDROLASE_OXIDOREDUCTASE SUPERFAMILY PROTEIN"/>
    <property type="match status" value="1"/>
</dbReference>
<protein>
    <recommendedName>
        <fullName evidence="4">DUF1763-domain-containing protein</fullName>
    </recommendedName>
</protein>
<evidence type="ECO:0000313" key="2">
    <source>
        <dbReference type="EMBL" id="KAK5538705.1"/>
    </source>
</evidence>